<sequence>MFSCPLPPILQIPPGFYTLCPHGIGYCHSCSLSENIYSIIFGLRHLIKRQSQNSCTFEDMGLIKIFKVWIWFNQAHEIKKNMQWVIEEESRIERIPEKFCSVTISLDEDAIIDHVQGMENDDDEEEEVEDREDKGGRTKQVT</sequence>
<feature type="region of interest" description="Disordered" evidence="1">
    <location>
        <begin position="116"/>
        <end position="142"/>
    </location>
</feature>
<dbReference type="Proteomes" id="UP000499080">
    <property type="component" value="Unassembled WGS sequence"/>
</dbReference>
<proteinExistence type="predicted"/>
<protein>
    <submittedName>
        <fullName evidence="2">Uncharacterized protein</fullName>
    </submittedName>
</protein>
<evidence type="ECO:0000256" key="1">
    <source>
        <dbReference type="SAM" id="MobiDB-lite"/>
    </source>
</evidence>
<evidence type="ECO:0000313" key="3">
    <source>
        <dbReference type="Proteomes" id="UP000499080"/>
    </source>
</evidence>
<accession>A0A4Y2LF39</accession>
<reference evidence="2 3" key="1">
    <citation type="journal article" date="2019" name="Sci. Rep.">
        <title>Orb-weaving spider Araneus ventricosus genome elucidates the spidroin gene catalogue.</title>
        <authorList>
            <person name="Kono N."/>
            <person name="Nakamura H."/>
            <person name="Ohtoshi R."/>
            <person name="Moran D.A.P."/>
            <person name="Shinohara A."/>
            <person name="Yoshida Y."/>
            <person name="Fujiwara M."/>
            <person name="Mori M."/>
            <person name="Tomita M."/>
            <person name="Arakawa K."/>
        </authorList>
    </citation>
    <scope>NUCLEOTIDE SEQUENCE [LARGE SCALE GENOMIC DNA]</scope>
</reference>
<gene>
    <name evidence="2" type="ORF">AVEN_93211_1</name>
</gene>
<evidence type="ECO:0000313" key="2">
    <source>
        <dbReference type="EMBL" id="GBN13308.1"/>
    </source>
</evidence>
<comment type="caution">
    <text evidence="2">The sequence shown here is derived from an EMBL/GenBank/DDBJ whole genome shotgun (WGS) entry which is preliminary data.</text>
</comment>
<dbReference type="AlphaFoldDB" id="A0A4Y2LF39"/>
<name>A0A4Y2LF39_ARAVE</name>
<dbReference type="EMBL" id="BGPR01005769">
    <property type="protein sequence ID" value="GBN13308.1"/>
    <property type="molecule type" value="Genomic_DNA"/>
</dbReference>
<keyword evidence="3" id="KW-1185">Reference proteome</keyword>
<feature type="compositionally biased region" description="Acidic residues" evidence="1">
    <location>
        <begin position="119"/>
        <end position="130"/>
    </location>
</feature>
<organism evidence="2 3">
    <name type="scientific">Araneus ventricosus</name>
    <name type="common">Orbweaver spider</name>
    <name type="synonym">Epeira ventricosa</name>
    <dbReference type="NCBI Taxonomy" id="182803"/>
    <lineage>
        <taxon>Eukaryota</taxon>
        <taxon>Metazoa</taxon>
        <taxon>Ecdysozoa</taxon>
        <taxon>Arthropoda</taxon>
        <taxon>Chelicerata</taxon>
        <taxon>Arachnida</taxon>
        <taxon>Araneae</taxon>
        <taxon>Araneomorphae</taxon>
        <taxon>Entelegynae</taxon>
        <taxon>Araneoidea</taxon>
        <taxon>Araneidae</taxon>
        <taxon>Araneus</taxon>
    </lineage>
</organism>